<keyword evidence="2" id="KW-0812">Transmembrane</keyword>
<gene>
    <name evidence="3" type="ordered locus">Npun_R2404</name>
</gene>
<dbReference type="PhylomeDB" id="B2J8J2"/>
<reference evidence="4" key="1">
    <citation type="submission" date="2008-04" db="EMBL/GenBank/DDBJ databases">
        <title>Complete sequence of chromosome of Nostoc punctiforme ATCC 29133.</title>
        <authorList>
            <consortium name="US DOE Joint Genome Institute"/>
            <person name="Copeland A."/>
            <person name="Lucas S."/>
            <person name="Lapidus A."/>
            <person name="Glavina del Rio T."/>
            <person name="Dalin E."/>
            <person name="Tice H."/>
            <person name="Pitluck S."/>
            <person name="Chain P."/>
            <person name="Malfatti S."/>
            <person name="Shin M."/>
            <person name="Vergez L."/>
            <person name="Schmutz J."/>
            <person name="Larimer F."/>
            <person name="Land M."/>
            <person name="Hauser L."/>
            <person name="Kyrpides N."/>
            <person name="Kim E."/>
            <person name="Meeks J.C."/>
            <person name="Elhai J."/>
            <person name="Campbell E.L."/>
            <person name="Thiel T."/>
            <person name="Longmire J."/>
            <person name="Potts M."/>
            <person name="Atlas R."/>
        </authorList>
    </citation>
    <scope>NUCLEOTIDE SEQUENCE [LARGE SCALE GENOMIC DNA]</scope>
    <source>
        <strain evidence="4">ATCC 29133 / PCC 73102</strain>
    </source>
</reference>
<reference evidence="3 4" key="2">
    <citation type="journal article" date="2013" name="Plant Physiol.">
        <title>A Nostoc punctiforme Sugar Transporter Necessary to Establish a Cyanobacterium-Plant Symbiosis.</title>
        <authorList>
            <person name="Ekman M."/>
            <person name="Picossi S."/>
            <person name="Campbell E.L."/>
            <person name="Meeks J.C."/>
            <person name="Flores E."/>
        </authorList>
    </citation>
    <scope>NUCLEOTIDE SEQUENCE [LARGE SCALE GENOMIC DNA]</scope>
    <source>
        <strain evidence="4">ATCC 29133 / PCC 73102</strain>
    </source>
</reference>
<name>B2J8J2_NOSP7</name>
<organism evidence="3 4">
    <name type="scientific">Nostoc punctiforme (strain ATCC 29133 / PCC 73102)</name>
    <dbReference type="NCBI Taxonomy" id="63737"/>
    <lineage>
        <taxon>Bacteria</taxon>
        <taxon>Bacillati</taxon>
        <taxon>Cyanobacteriota</taxon>
        <taxon>Cyanophyceae</taxon>
        <taxon>Nostocales</taxon>
        <taxon>Nostocaceae</taxon>
        <taxon>Nostoc</taxon>
    </lineage>
</organism>
<evidence type="ECO:0000256" key="1">
    <source>
        <dbReference type="SAM" id="Coils"/>
    </source>
</evidence>
<evidence type="ECO:0000313" key="3">
    <source>
        <dbReference type="EMBL" id="ACC80969.1"/>
    </source>
</evidence>
<dbReference type="EMBL" id="CP001037">
    <property type="protein sequence ID" value="ACC80969.1"/>
    <property type="molecule type" value="Genomic_DNA"/>
</dbReference>
<dbReference type="eggNOG" id="ENOG502ZAHQ">
    <property type="taxonomic scope" value="Bacteria"/>
</dbReference>
<proteinExistence type="predicted"/>
<evidence type="ECO:0000313" key="4">
    <source>
        <dbReference type="Proteomes" id="UP000001191"/>
    </source>
</evidence>
<dbReference type="Proteomes" id="UP000001191">
    <property type="component" value="Chromosome"/>
</dbReference>
<dbReference type="KEGG" id="npu:Npun_R2404"/>
<keyword evidence="1" id="KW-0175">Coiled coil</keyword>
<dbReference type="EnsemblBacteria" id="ACC80969">
    <property type="protein sequence ID" value="ACC80969"/>
    <property type="gene ID" value="Npun_R2404"/>
</dbReference>
<accession>B2J8J2</accession>
<keyword evidence="4" id="KW-1185">Reference proteome</keyword>
<keyword evidence="2" id="KW-0472">Membrane</keyword>
<dbReference type="AlphaFoldDB" id="B2J8J2"/>
<feature type="transmembrane region" description="Helical" evidence="2">
    <location>
        <begin position="461"/>
        <end position="488"/>
    </location>
</feature>
<keyword evidence="2" id="KW-1133">Transmembrane helix</keyword>
<protein>
    <submittedName>
        <fullName evidence="3">Uncharacterized protein</fullName>
    </submittedName>
</protein>
<dbReference type="STRING" id="63737.Npun_R2404"/>
<evidence type="ECO:0000256" key="2">
    <source>
        <dbReference type="SAM" id="Phobius"/>
    </source>
</evidence>
<feature type="coiled-coil region" evidence="1">
    <location>
        <begin position="391"/>
        <end position="418"/>
    </location>
</feature>
<sequence>MSETTLAQGLYSPSLTLYAFHLRTDISQGPEQTSAKADQLWEQLVELGNTLQFPALQDLKQELICYQNGQYQPNLENQLTLKRQSLLRSNQDELECNPIAPIGSADIKLSSFCPFRLHDTYAVDLTFSCNGAIFLEELEQLNPKKLLLPQHIKASIGQTLLLYGQPLLPTDNEQLQRLADDCVAQLLDNQIQLFLTGEGKLLGNQIFVYETLEIEPSKRCHILVWFINPDTTPTHEQLTEVSEQLLELLCAYHKILYAYDECQWCFYEAEKLYSELEEDIKDFQIIVSKSRPDRLKKFKQLLAKLPTKAIEYSKHLRDLADHETTIVTNIKNYESRFKKLSELGDDNLSFLKEFIELTHNKYKAQIQVYRQHLEPGAKLFQQLIDTVQGMVAIDRAELEAEKAELDQANEAKAQKREQQLERVITLVGTGLAVSSISTSVMPSPSEKYLSISKDNMASNFALSFLFDVVFHLLIGVIFAIVMGFVIYLRNAKTVEN</sequence>
<dbReference type="OrthoDB" id="448901at2"/>
<dbReference type="RefSeq" id="WP_012408963.1">
    <property type="nucleotide sequence ID" value="NC_010628.1"/>
</dbReference>
<dbReference type="HOGENOM" id="CLU_036803_1_0_3"/>